<dbReference type="PATRIC" id="fig|230361.4.peg.1305"/>
<dbReference type="OrthoDB" id="380256at2157"/>
<organism evidence="1 2">
    <name type="scientific">Methanobrevibacter millerae</name>
    <dbReference type="NCBI Taxonomy" id="230361"/>
    <lineage>
        <taxon>Archaea</taxon>
        <taxon>Methanobacteriati</taxon>
        <taxon>Methanobacteriota</taxon>
        <taxon>Methanomada group</taxon>
        <taxon>Methanobacteria</taxon>
        <taxon>Methanobacteriales</taxon>
        <taxon>Methanobacteriaceae</taxon>
        <taxon>Methanobrevibacter</taxon>
    </lineage>
</organism>
<keyword evidence="2" id="KW-1185">Reference proteome</keyword>
<accession>A0A0U2V3K4</accession>
<evidence type="ECO:0000313" key="1">
    <source>
        <dbReference type="EMBL" id="ALT69042.1"/>
    </source>
</evidence>
<gene>
    <name evidence="1" type="ORF">sm9_1261</name>
</gene>
<evidence type="ECO:0000313" key="2">
    <source>
        <dbReference type="Proteomes" id="UP000067738"/>
    </source>
</evidence>
<reference evidence="1 2" key="1">
    <citation type="submission" date="2015-04" db="EMBL/GenBank/DDBJ databases">
        <title>The complete genome sequence of the rumen methanogen Methanobrevibacter millerae SM9.</title>
        <authorList>
            <person name="Leahy S.C."/>
            <person name="Kelly W.J."/>
            <person name="Pacheco D.M."/>
            <person name="Li D."/>
            <person name="Altermann E."/>
            <person name="Attwood G.T."/>
        </authorList>
    </citation>
    <scope>NUCLEOTIDE SEQUENCE [LARGE SCALE GENOMIC DNA]</scope>
    <source>
        <strain evidence="1 2">SM9</strain>
    </source>
</reference>
<dbReference type="RefSeq" id="WP_198144335.1">
    <property type="nucleotide sequence ID" value="NZ_CP011266.1"/>
</dbReference>
<dbReference type="EMBL" id="CP011266">
    <property type="protein sequence ID" value="ALT69042.1"/>
    <property type="molecule type" value="Genomic_DNA"/>
</dbReference>
<protein>
    <submittedName>
        <fullName evidence="1">Uncharacterized protein</fullName>
    </submittedName>
</protein>
<name>A0A0U2V3K4_9EURY</name>
<proteinExistence type="predicted"/>
<dbReference type="KEGG" id="mmil:sm9_1261"/>
<dbReference type="AlphaFoldDB" id="A0A0U2V3K4"/>
<dbReference type="Proteomes" id="UP000067738">
    <property type="component" value="Chromosome"/>
</dbReference>
<dbReference type="GeneID" id="43131714"/>
<sequence>MTRGNYCYFSCIHFRSSYEGEYDSEGNYSEIERHYCDLGKSEIYNRLFCEDYEE</sequence>